<organism evidence="3 4">
    <name type="scientific">Ruania alba</name>
    <dbReference type="NCBI Taxonomy" id="648782"/>
    <lineage>
        <taxon>Bacteria</taxon>
        <taxon>Bacillati</taxon>
        <taxon>Actinomycetota</taxon>
        <taxon>Actinomycetes</taxon>
        <taxon>Micrococcales</taxon>
        <taxon>Ruaniaceae</taxon>
        <taxon>Ruania</taxon>
    </lineage>
</organism>
<feature type="domain" description="N-acyltransferase N-terminal" evidence="1">
    <location>
        <begin position="16"/>
        <end position="147"/>
    </location>
</feature>
<proteinExistence type="predicted"/>
<dbReference type="InterPro" id="IPR041273">
    <property type="entry name" value="NAT_N"/>
</dbReference>
<gene>
    <name evidence="3" type="ORF">SAMN04488554_2435</name>
</gene>
<dbReference type="AlphaFoldDB" id="A0A1H5KSY9"/>
<evidence type="ECO:0000259" key="1">
    <source>
        <dbReference type="Pfam" id="PF18082"/>
    </source>
</evidence>
<sequence>MTLSPTQVRARLAAPDLPETLALLGFTDADARDMLALCGRLLDDPAAIDRIAELAGLLHERVGDVTREIAGEVWQLSDGRPGEPDRALAALLVTVPEVRAFHRSRGISDAISWRSLADLGQQVAVHRLTFGEFGIHTHGWVLNAWAGGLYWLGRLQYTFERTDEGLCASAHIPRTGSLAPAAVDASFARVGPFFARHFPDHPLVGLHCMSWLLDPQLAEVLPERSNIVAFGTRWELTGHSQPGNADVLFFVFARRGQVDLEALPAESSLQRGVLAHLRGGGEWRTCAGVAPLPIADGGARRSGEVTSADGAGWHGADLAGADAVGADLASPDLARPGAEVPESLVRQFHEVYQVPMGAEPSLASQRVPMRMALIAEEAAELVAAVYGTAAGEVMDEAYARAVTLDDGARDVVEAADAIGDLIYVLYGMALECGIPLADVLAEIQGSNLSKLGADGRPILREDGKVLKGPGYYRPDIAAVLARRGWSVPPT</sequence>
<dbReference type="InterPro" id="IPR021130">
    <property type="entry name" value="PRib-ATP_PPHydrolase-like"/>
</dbReference>
<reference evidence="4" key="1">
    <citation type="submission" date="2016-10" db="EMBL/GenBank/DDBJ databases">
        <authorList>
            <person name="Varghese N."/>
            <person name="Submissions S."/>
        </authorList>
    </citation>
    <scope>NUCLEOTIDE SEQUENCE [LARGE SCALE GENOMIC DNA]</scope>
    <source>
        <strain evidence="4">DSM 21368</strain>
    </source>
</reference>
<dbReference type="EMBL" id="FNTX01000002">
    <property type="protein sequence ID" value="SEE67935.1"/>
    <property type="molecule type" value="Genomic_DNA"/>
</dbReference>
<evidence type="ECO:0000313" key="4">
    <source>
        <dbReference type="Proteomes" id="UP000199220"/>
    </source>
</evidence>
<dbReference type="Pfam" id="PF18082">
    <property type="entry name" value="NAT_N"/>
    <property type="match status" value="1"/>
</dbReference>
<protein>
    <submittedName>
        <fullName evidence="3">Predicted phosphohydrolase, Cof family, HAD superfamily</fullName>
    </submittedName>
</protein>
<feature type="domain" description="GNAT-like C-terminal" evidence="2">
    <location>
        <begin position="149"/>
        <end position="289"/>
    </location>
</feature>
<keyword evidence="4" id="KW-1185">Reference proteome</keyword>
<dbReference type="STRING" id="648782.SAMN04488554_2435"/>
<dbReference type="Pfam" id="PF18164">
    <property type="entry name" value="GNAT_C"/>
    <property type="match status" value="1"/>
</dbReference>
<dbReference type="InterPro" id="IPR041644">
    <property type="entry name" value="GNAT_C"/>
</dbReference>
<dbReference type="Gene3D" id="3.40.630.120">
    <property type="match status" value="1"/>
</dbReference>
<dbReference type="InterPro" id="IPR023292">
    <property type="entry name" value="NTP_PyroPHydrolase-like_dom_sf"/>
</dbReference>
<accession>A0A1H5KSY9</accession>
<keyword evidence="3" id="KW-0378">Hydrolase</keyword>
<dbReference type="Proteomes" id="UP000199220">
    <property type="component" value="Unassembled WGS sequence"/>
</dbReference>
<dbReference type="CDD" id="cd11530">
    <property type="entry name" value="NTP-PPase_DR2231_like"/>
    <property type="match status" value="1"/>
</dbReference>
<dbReference type="Pfam" id="PF01503">
    <property type="entry name" value="PRA-PH"/>
    <property type="match status" value="1"/>
</dbReference>
<dbReference type="InterPro" id="IPR033653">
    <property type="entry name" value="NTP-PPase_DR2231-like"/>
</dbReference>
<evidence type="ECO:0000313" key="3">
    <source>
        <dbReference type="EMBL" id="SEE67935.1"/>
    </source>
</evidence>
<evidence type="ECO:0000259" key="2">
    <source>
        <dbReference type="Pfam" id="PF18164"/>
    </source>
</evidence>
<dbReference type="RefSeq" id="WP_175477077.1">
    <property type="nucleotide sequence ID" value="NZ_FNTX01000002.1"/>
</dbReference>
<dbReference type="GO" id="GO:0016787">
    <property type="term" value="F:hydrolase activity"/>
    <property type="evidence" value="ECO:0007669"/>
    <property type="project" value="UniProtKB-KW"/>
</dbReference>
<name>A0A1H5KSY9_9MICO</name>
<dbReference type="Gene3D" id="1.10.3420.10">
    <property type="entry name" value="putative ntp pyrophosphohydrolase like domain"/>
    <property type="match status" value="1"/>
</dbReference>